<feature type="transmembrane region" description="Helical" evidence="1">
    <location>
        <begin position="171"/>
        <end position="190"/>
    </location>
</feature>
<dbReference type="AlphaFoldDB" id="A0A1M7ZJR3"/>
<dbReference type="EMBL" id="FRXN01000006">
    <property type="protein sequence ID" value="SHO65128.1"/>
    <property type="molecule type" value="Genomic_DNA"/>
</dbReference>
<accession>A0A1M7ZJR3</accession>
<keyword evidence="1" id="KW-0812">Transmembrane</keyword>
<protein>
    <recommendedName>
        <fullName evidence="4">DoxX protein</fullName>
    </recommendedName>
</protein>
<dbReference type="RefSeq" id="WP_134204565.1">
    <property type="nucleotide sequence ID" value="NZ_FRXN01000006.1"/>
</dbReference>
<proteinExistence type="predicted"/>
<organism evidence="2 3">
    <name type="scientific">Algoriphagus zhangzhouensis</name>
    <dbReference type="NCBI Taxonomy" id="1073327"/>
    <lineage>
        <taxon>Bacteria</taxon>
        <taxon>Pseudomonadati</taxon>
        <taxon>Bacteroidota</taxon>
        <taxon>Cytophagia</taxon>
        <taxon>Cytophagales</taxon>
        <taxon>Cyclobacteriaceae</taxon>
        <taxon>Algoriphagus</taxon>
    </lineage>
</organism>
<name>A0A1M7ZJR3_9BACT</name>
<feature type="transmembrane region" description="Helical" evidence="1">
    <location>
        <begin position="51"/>
        <end position="71"/>
    </location>
</feature>
<evidence type="ECO:0000256" key="1">
    <source>
        <dbReference type="SAM" id="Phobius"/>
    </source>
</evidence>
<reference evidence="3" key="1">
    <citation type="submission" date="2016-12" db="EMBL/GenBank/DDBJ databases">
        <authorList>
            <person name="Varghese N."/>
            <person name="Submissions S."/>
        </authorList>
    </citation>
    <scope>NUCLEOTIDE SEQUENCE [LARGE SCALE GENOMIC DNA]</scope>
    <source>
        <strain evidence="3">DSM 25035</strain>
    </source>
</reference>
<feature type="transmembrane region" description="Helical" evidence="1">
    <location>
        <begin position="12"/>
        <end position="31"/>
    </location>
</feature>
<dbReference type="STRING" id="1073327.SAMN04488108_3882"/>
<dbReference type="OrthoDB" id="940265at2"/>
<gene>
    <name evidence="2" type="ORF">SAMN04488108_3882</name>
</gene>
<dbReference type="Proteomes" id="UP000184609">
    <property type="component" value="Unassembled WGS sequence"/>
</dbReference>
<evidence type="ECO:0008006" key="4">
    <source>
        <dbReference type="Google" id="ProtNLM"/>
    </source>
</evidence>
<evidence type="ECO:0000313" key="3">
    <source>
        <dbReference type="Proteomes" id="UP000184609"/>
    </source>
</evidence>
<keyword evidence="1" id="KW-0472">Membrane</keyword>
<feature type="transmembrane region" description="Helical" evidence="1">
    <location>
        <begin position="147"/>
        <end position="165"/>
    </location>
</feature>
<sequence>MNLKIKKLFIQSISIFLGFTFFGAGMAKLYFEHHYFGWIGPTWLIERLEEYQLGFYGQFIAVSQIFIGYLLITTRYKLIGSIMMIPLIGNTLMVTISMQWKGTPFVLAFLLGLNLLILWHYRDFFKPLLNESFEGNFKRIVNKKTNLGHLVWLCGLVLQYISIAISYHQIYVAMGTSFLGLLLSIFSFRVDKNQLKMK</sequence>
<keyword evidence="1" id="KW-1133">Transmembrane helix</keyword>
<feature type="transmembrane region" description="Helical" evidence="1">
    <location>
        <begin position="78"/>
        <end position="98"/>
    </location>
</feature>
<feature type="transmembrane region" description="Helical" evidence="1">
    <location>
        <begin position="104"/>
        <end position="121"/>
    </location>
</feature>
<evidence type="ECO:0000313" key="2">
    <source>
        <dbReference type="EMBL" id="SHO65128.1"/>
    </source>
</evidence>
<keyword evidence="3" id="KW-1185">Reference proteome</keyword>